<dbReference type="InterPro" id="IPR046253">
    <property type="entry name" value="DUF6286"/>
</dbReference>
<feature type="compositionally biased region" description="Pro residues" evidence="1">
    <location>
        <begin position="104"/>
        <end position="114"/>
    </location>
</feature>
<evidence type="ECO:0000313" key="4">
    <source>
        <dbReference type="EMBL" id="GAQ59946.1"/>
    </source>
</evidence>
<evidence type="ECO:0000256" key="2">
    <source>
        <dbReference type="SAM" id="Phobius"/>
    </source>
</evidence>
<accession>A0A117EC39</accession>
<keyword evidence="2" id="KW-0472">Membrane</keyword>
<gene>
    <name evidence="4" type="ORF">SsS58_00284</name>
</gene>
<dbReference type="Proteomes" id="UP000067448">
    <property type="component" value="Unassembled WGS sequence"/>
</dbReference>
<keyword evidence="2" id="KW-1133">Transmembrane helix</keyword>
<evidence type="ECO:0000259" key="3">
    <source>
        <dbReference type="Pfam" id="PF19803"/>
    </source>
</evidence>
<evidence type="ECO:0000256" key="1">
    <source>
        <dbReference type="SAM" id="MobiDB-lite"/>
    </source>
</evidence>
<name>A0A117EC39_STRSC</name>
<dbReference type="AlphaFoldDB" id="A0A117EC39"/>
<proteinExistence type="predicted"/>
<reference evidence="5" key="3">
    <citation type="submission" date="2016-02" db="EMBL/GenBank/DDBJ databases">
        <title>Draft genome of pathogenic Streptomyces sp. in Japan.</title>
        <authorList>
            <person name="Tomihama T."/>
            <person name="Ikenaga M."/>
            <person name="Sakai M."/>
            <person name="Okubo T."/>
            <person name="Ikeda S."/>
        </authorList>
    </citation>
    <scope>NUCLEOTIDE SEQUENCE [LARGE SCALE GENOMIC DNA]</scope>
    <source>
        <strain evidence="5">S58</strain>
    </source>
</reference>
<feature type="domain" description="DUF6286" evidence="3">
    <location>
        <begin position="191"/>
        <end position="294"/>
    </location>
</feature>
<organism evidence="4 5">
    <name type="scientific">Streptomyces scabiei</name>
    <dbReference type="NCBI Taxonomy" id="1930"/>
    <lineage>
        <taxon>Bacteria</taxon>
        <taxon>Bacillati</taxon>
        <taxon>Actinomycetota</taxon>
        <taxon>Actinomycetes</taxon>
        <taxon>Kitasatosporales</taxon>
        <taxon>Streptomycetaceae</taxon>
        <taxon>Streptomyces</taxon>
    </lineage>
</organism>
<feature type="transmembrane region" description="Helical" evidence="2">
    <location>
        <begin position="131"/>
        <end position="149"/>
    </location>
</feature>
<comment type="caution">
    <text evidence="4">The sequence shown here is derived from an EMBL/GenBank/DDBJ whole genome shotgun (WGS) entry which is preliminary data.</text>
</comment>
<feature type="region of interest" description="Disordered" evidence="1">
    <location>
        <begin position="297"/>
        <end position="336"/>
    </location>
</feature>
<protein>
    <recommendedName>
        <fullName evidence="3">DUF6286 domain-containing protein</fullName>
    </recommendedName>
</protein>
<keyword evidence="2" id="KW-0812">Transmembrane</keyword>
<dbReference type="Pfam" id="PF19803">
    <property type="entry name" value="DUF6286"/>
    <property type="match status" value="1"/>
</dbReference>
<feature type="transmembrane region" description="Helical" evidence="2">
    <location>
        <begin position="181"/>
        <end position="201"/>
    </location>
</feature>
<dbReference type="EMBL" id="BCMM01000001">
    <property type="protein sequence ID" value="GAQ59946.1"/>
    <property type="molecule type" value="Genomic_DNA"/>
</dbReference>
<feature type="region of interest" description="Disordered" evidence="1">
    <location>
        <begin position="100"/>
        <end position="124"/>
    </location>
</feature>
<reference evidence="4 5" key="2">
    <citation type="journal article" date="2016" name="Genome Announc.">
        <title>Draft Genome Sequences of Streptomyces scabiei S58, Streptomyces turgidiscabies T45, and Streptomyces acidiscabies a10, the Pathogens of Potato Common Scab, Isolated in Japan.</title>
        <authorList>
            <person name="Tomihama T."/>
            <person name="Nishi Y."/>
            <person name="Sakai M."/>
            <person name="Ikenaga M."/>
            <person name="Okubo T."/>
            <person name="Ikeda S."/>
        </authorList>
    </citation>
    <scope>NUCLEOTIDE SEQUENCE [LARGE SCALE GENOMIC DNA]</scope>
    <source>
        <strain evidence="4 5">S58</strain>
    </source>
</reference>
<dbReference type="RefSeq" id="WP_059078111.1">
    <property type="nucleotide sequence ID" value="NZ_BCMM01000001.1"/>
</dbReference>
<reference evidence="5" key="1">
    <citation type="submission" date="2015-11" db="EMBL/GenBank/DDBJ databases">
        <authorList>
            <consortium name="Cross-ministerial Strategic Innovation Promotion Program (SIP) consortium"/>
            <person name="Tomihama T."/>
            <person name="Ikenaga M."/>
            <person name="Sakai M."/>
            <person name="Okubo T."/>
            <person name="Ikeda S."/>
        </authorList>
    </citation>
    <scope>NUCLEOTIDE SEQUENCE [LARGE SCALE GENOMIC DNA]</scope>
    <source>
        <strain evidence="5">S58</strain>
    </source>
</reference>
<evidence type="ECO:0000313" key="5">
    <source>
        <dbReference type="Proteomes" id="UP000067448"/>
    </source>
</evidence>
<sequence length="336" mass="34841">MTAAAQRGTTTVSERAVRTIAQRAAGETLPRPGGTRSVPSARAAASVRGGRAKLTLGVTLPYPLPLAETVGQVQRHVVERTRELTGLDVPTARLTVTALTPAASPHPPEPPSPEAGPTVRTPRRRWSRRRLPVALLTAATAVGCGALALDLVRVHLADRAPAAWRTAAVHWLSRHGPGDPAVVAGGALMGLAGVWMVVLALTPGGRRRSTVLSMAPRVDAAMDRSAVAALLRDVLGSVEGVGAVRVTVRRHRVAVRVGLAYGDPGQARAAVTAAARHALAACRLRRVPRLRVAVVPDPVRRPPVPDTPTTQDTPGSRPPAHGARLPTAAPAAGGEG</sequence>
<dbReference type="OrthoDB" id="4230904at2"/>